<accession>A0A6B8VAT6</accession>
<dbReference type="InterPro" id="IPR007349">
    <property type="entry name" value="DUF418"/>
</dbReference>
<evidence type="ECO:0000313" key="5">
    <source>
        <dbReference type="EMBL" id="QGU01373.1"/>
    </source>
</evidence>
<keyword evidence="2" id="KW-0812">Transmembrane</keyword>
<feature type="region of interest" description="Disordered" evidence="1">
    <location>
        <begin position="1"/>
        <end position="38"/>
    </location>
</feature>
<feature type="transmembrane region" description="Helical" evidence="2">
    <location>
        <begin position="401"/>
        <end position="419"/>
    </location>
</feature>
<evidence type="ECO:0000259" key="3">
    <source>
        <dbReference type="Pfam" id="PF04235"/>
    </source>
</evidence>
<organism evidence="5 6">
    <name type="scientific">Corynebacterium kalinowskii</name>
    <dbReference type="NCBI Taxonomy" id="2675216"/>
    <lineage>
        <taxon>Bacteria</taxon>
        <taxon>Bacillati</taxon>
        <taxon>Actinomycetota</taxon>
        <taxon>Actinomycetes</taxon>
        <taxon>Mycobacteriales</taxon>
        <taxon>Corynebacteriaceae</taxon>
        <taxon>Corynebacterium</taxon>
    </lineage>
</organism>
<keyword evidence="6" id="KW-1185">Reference proteome</keyword>
<evidence type="ECO:0000259" key="4">
    <source>
        <dbReference type="Pfam" id="PF07786"/>
    </source>
</evidence>
<dbReference type="EMBL" id="CP046452">
    <property type="protein sequence ID" value="QGU01373.1"/>
    <property type="molecule type" value="Genomic_DNA"/>
</dbReference>
<feature type="transmembrane region" description="Helical" evidence="2">
    <location>
        <begin position="161"/>
        <end position="177"/>
    </location>
</feature>
<feature type="transmembrane region" description="Helical" evidence="2">
    <location>
        <begin position="182"/>
        <end position="203"/>
    </location>
</feature>
<feature type="transmembrane region" description="Helical" evidence="2">
    <location>
        <begin position="339"/>
        <end position="357"/>
    </location>
</feature>
<evidence type="ECO:0008006" key="7">
    <source>
        <dbReference type="Google" id="ProtNLM"/>
    </source>
</evidence>
<proteinExistence type="predicted"/>
<feature type="domain" description="Heparan-alpha-glucosaminide N-acetyltransferase catalytic" evidence="4">
    <location>
        <begin position="60"/>
        <end position="256"/>
    </location>
</feature>
<dbReference type="Proteomes" id="UP000427071">
    <property type="component" value="Chromosome"/>
</dbReference>
<dbReference type="AlphaFoldDB" id="A0A6B8VAT6"/>
<evidence type="ECO:0000256" key="2">
    <source>
        <dbReference type="SAM" id="Phobius"/>
    </source>
</evidence>
<dbReference type="PANTHER" id="PTHR30590:SF3">
    <property type="entry name" value="HYPOTHETICAL MEMBRANE SPANNING PROTEIN"/>
    <property type="match status" value="1"/>
</dbReference>
<dbReference type="KEGG" id="ckw:CKALI_02420"/>
<feature type="transmembrane region" description="Helical" evidence="2">
    <location>
        <begin position="366"/>
        <end position="389"/>
    </location>
</feature>
<feature type="transmembrane region" description="Helical" evidence="2">
    <location>
        <begin position="261"/>
        <end position="285"/>
    </location>
</feature>
<dbReference type="Pfam" id="PF07786">
    <property type="entry name" value="HGSNAT_cat"/>
    <property type="match status" value="1"/>
</dbReference>
<dbReference type="InterPro" id="IPR052529">
    <property type="entry name" value="Bact_Transport_Assoc"/>
</dbReference>
<reference evidence="6" key="1">
    <citation type="submission" date="2019-11" db="EMBL/GenBank/DDBJ databases">
        <title>Complete genome sequence of Corynebacterium kalinowskii 1959, a novel Corynebacterium species isolated from soil of a small paddock in Vilsendorf, Germany.</title>
        <authorList>
            <person name="Schaffert L."/>
            <person name="Ruwe M."/>
            <person name="Milse J."/>
            <person name="Hanuschka K."/>
            <person name="Ortseifen V."/>
            <person name="Droste J."/>
            <person name="Brandt D."/>
            <person name="Schlueter L."/>
            <person name="Kutter Y."/>
            <person name="Vinke S."/>
            <person name="Viehoefer P."/>
            <person name="Jacob L."/>
            <person name="Luebke N.-C."/>
            <person name="Schulte-Berndt E."/>
            <person name="Hain C."/>
            <person name="Linder M."/>
            <person name="Schmidt P."/>
            <person name="Wollenschlaeger L."/>
            <person name="Luttermann T."/>
            <person name="Thieme E."/>
            <person name="Hassa J."/>
            <person name="Haak M."/>
            <person name="Wittchen M."/>
            <person name="Mentz A."/>
            <person name="Persicke M."/>
            <person name="Busche T."/>
            <person name="Ruckert C."/>
        </authorList>
    </citation>
    <scope>NUCLEOTIDE SEQUENCE [LARGE SCALE GENOMIC DNA]</scope>
    <source>
        <strain evidence="6">1959</strain>
    </source>
</reference>
<evidence type="ECO:0000313" key="6">
    <source>
        <dbReference type="Proteomes" id="UP000427071"/>
    </source>
</evidence>
<dbReference type="RefSeq" id="WP_156191782.1">
    <property type="nucleotide sequence ID" value="NZ_CP046452.1"/>
</dbReference>
<evidence type="ECO:0000256" key="1">
    <source>
        <dbReference type="SAM" id="MobiDB-lite"/>
    </source>
</evidence>
<gene>
    <name evidence="5" type="ORF">CKALI_02420</name>
</gene>
<dbReference type="Pfam" id="PF04235">
    <property type="entry name" value="DUF418"/>
    <property type="match status" value="1"/>
</dbReference>
<protein>
    <recommendedName>
        <fullName evidence="7">Heparan-alpha-glucosaminide N-acetyltransferase catalytic domain-containing protein</fullName>
    </recommendedName>
</protein>
<name>A0A6B8VAT6_9CORY</name>
<dbReference type="PANTHER" id="PTHR30590">
    <property type="entry name" value="INNER MEMBRANE PROTEIN"/>
    <property type="match status" value="1"/>
</dbReference>
<feature type="domain" description="DUF418" evidence="3">
    <location>
        <begin position="333"/>
        <end position="426"/>
    </location>
</feature>
<keyword evidence="2" id="KW-1133">Transmembrane helix</keyword>
<sequence length="466" mass="50173">MTNNNPTTHERPAPGPRPPREIWTGVAEDAQGKEHSTATPTTLVEVAEEKPQLAAQNKKRVIGIDVARGFAVIGMIAVHTMPSSHPDGNATWAWLMFSGKSAPLFAMLAGISLAFMTGGRRPHAGIKGRRSRVSIAVRALVLFTLGAAINTMTDPAPEDILPYYGLLFLFAIPFTTLRIRHLIMCAIAFATLGPVVMFLALKYMGAAYLSNPSFLDFAENPGLAFVTLLLTGTYPALIWMSYICLGMALGRMKLVEKSVQWGILGAGALLIAGSAILSDLLVWWLPTHDILAEATNTADIEEMLLNYSVYGGGMGTLPTDHPLWLAVNGPHLNTPLSEAYGAGFTLVAAGGLSLLAAKAAKLFQPLAVMGTMTLTLYVAHCVALEPLFAQDIVPLNREQALVFQLIVAVLFAAIWKHFFSQGPLEKPVSVISKNVANYFVRGKDADPAAARKDYNPPQFAPELNKV</sequence>
<feature type="transmembrane region" description="Helical" evidence="2">
    <location>
        <begin position="131"/>
        <end position="149"/>
    </location>
</feature>
<feature type="transmembrane region" description="Helical" evidence="2">
    <location>
        <begin position="101"/>
        <end position="119"/>
    </location>
</feature>
<keyword evidence="2" id="KW-0472">Membrane</keyword>
<dbReference type="InterPro" id="IPR012429">
    <property type="entry name" value="HGSNAT_cat"/>
</dbReference>
<feature type="transmembrane region" description="Helical" evidence="2">
    <location>
        <begin position="61"/>
        <end position="81"/>
    </location>
</feature>
<feature type="transmembrane region" description="Helical" evidence="2">
    <location>
        <begin position="223"/>
        <end position="249"/>
    </location>
</feature>